<dbReference type="OrthoDB" id="2534511at2759"/>
<evidence type="ECO:0000313" key="3">
    <source>
        <dbReference type="EMBL" id="SCV67776.1"/>
    </source>
</evidence>
<keyword evidence="2" id="KW-0812">Transmembrane</keyword>
<evidence type="ECO:0000256" key="1">
    <source>
        <dbReference type="SAM" id="MobiDB-lite"/>
    </source>
</evidence>
<dbReference type="EMBL" id="FMSP01000002">
    <property type="protein sequence ID" value="SCV67776.1"/>
    <property type="molecule type" value="Genomic_DNA"/>
</dbReference>
<feature type="region of interest" description="Disordered" evidence="1">
    <location>
        <begin position="52"/>
        <end position="98"/>
    </location>
</feature>
<proteinExistence type="predicted"/>
<keyword evidence="2" id="KW-1133">Transmembrane helix</keyword>
<feature type="transmembrane region" description="Helical" evidence="2">
    <location>
        <begin position="126"/>
        <end position="147"/>
    </location>
</feature>
<protein>
    <submittedName>
        <fullName evidence="3">BQ2448_5387 protein</fullName>
    </submittedName>
</protein>
<gene>
    <name evidence="3" type="ORF">BQ2448_5387</name>
</gene>
<reference evidence="4" key="1">
    <citation type="submission" date="2016-09" db="EMBL/GenBank/DDBJ databases">
        <authorList>
            <person name="Jeantristanb JTB J.-T."/>
            <person name="Ricardo R."/>
        </authorList>
    </citation>
    <scope>NUCLEOTIDE SEQUENCE [LARGE SCALE GENOMIC DNA]</scope>
</reference>
<keyword evidence="2" id="KW-0472">Membrane</keyword>
<evidence type="ECO:0000313" key="4">
    <source>
        <dbReference type="Proteomes" id="UP000198372"/>
    </source>
</evidence>
<keyword evidence="4" id="KW-1185">Reference proteome</keyword>
<name>A0A238F9M2_9BASI</name>
<evidence type="ECO:0000256" key="2">
    <source>
        <dbReference type="SAM" id="Phobius"/>
    </source>
</evidence>
<organism evidence="3 4">
    <name type="scientific">Microbotryum intermedium</name>
    <dbReference type="NCBI Taxonomy" id="269621"/>
    <lineage>
        <taxon>Eukaryota</taxon>
        <taxon>Fungi</taxon>
        <taxon>Dikarya</taxon>
        <taxon>Basidiomycota</taxon>
        <taxon>Pucciniomycotina</taxon>
        <taxon>Microbotryomycetes</taxon>
        <taxon>Microbotryales</taxon>
        <taxon>Microbotryaceae</taxon>
        <taxon>Microbotryum</taxon>
    </lineage>
</organism>
<accession>A0A238F9M2</accession>
<dbReference type="Proteomes" id="UP000198372">
    <property type="component" value="Unassembled WGS sequence"/>
</dbReference>
<dbReference type="AlphaFoldDB" id="A0A238F9M2"/>
<sequence length="219" mass="24099">MSVPPIQARYGRLGGVVEDETYERSPIAGEGVSEIMNPAPTTTTPRRDVVVASSSTEQDEARHPILARTRTRQRSRDNGRGQCPPRTTVQDATPPRPNSAYTLDRTLLQLPLDWSKPTPKDRIDRILKLVLGTFFVVSIVILIAIVFTELGHDIWPDRRPSSSRLHPVLGTVQNTDGAQDSVVEAVVTTDVEGDIVVVPVEQGGEIRYGRSIGARSWKS</sequence>